<name>A0A3N1NRB9_9GAMM</name>
<comment type="caution">
    <text evidence="2">The sequence shown here is derived from an EMBL/GenBank/DDBJ whole genome shotgun (WGS) entry which is preliminary data.</text>
</comment>
<dbReference type="Proteomes" id="UP000273643">
    <property type="component" value="Unassembled WGS sequence"/>
</dbReference>
<proteinExistence type="inferred from homology"/>
<dbReference type="NCBIfam" id="TIGR00153">
    <property type="entry name" value="TIGR00153 family protein"/>
    <property type="match status" value="1"/>
</dbReference>
<evidence type="ECO:0008006" key="4">
    <source>
        <dbReference type="Google" id="ProtNLM"/>
    </source>
</evidence>
<dbReference type="EMBL" id="RJUK01000001">
    <property type="protein sequence ID" value="ROQ21372.1"/>
    <property type="molecule type" value="Genomic_DNA"/>
</dbReference>
<dbReference type="Gene3D" id="1.20.58.220">
    <property type="entry name" value="Phosphate transport system protein phou homolog 2, domain 2"/>
    <property type="match status" value="1"/>
</dbReference>
<dbReference type="InterPro" id="IPR038078">
    <property type="entry name" value="PhoU-like_sf"/>
</dbReference>
<accession>A0A3N1NRB9</accession>
<dbReference type="PANTHER" id="PTHR36536">
    <property type="entry name" value="UPF0111 PROTEIN HI_1603"/>
    <property type="match status" value="1"/>
</dbReference>
<gene>
    <name evidence="2" type="ORF">EDC38_1996</name>
</gene>
<evidence type="ECO:0000256" key="1">
    <source>
        <dbReference type="ARBA" id="ARBA00008591"/>
    </source>
</evidence>
<sequence>MAINNPFSNLFGRSPIKPMQEHMAVAIRATGELQRFFECVIADDWEQVETVQQRIVELEREADALKKQLRLHLPKSLFLPVPRTDLLELLSMQDRIANRAKDIAGIMLGRKMTIPATMQDMTLEYVGAAVKAAEQALVAINELDELLETGFSGRELGIVEKMIQELDALERKTDQLEVEMRATLYSLEADLPPVDVMFLYKVIDWIGDLANRAQDVGGRLELLLAR</sequence>
<dbReference type="SUPFAM" id="SSF109755">
    <property type="entry name" value="PhoU-like"/>
    <property type="match status" value="1"/>
</dbReference>
<dbReference type="PANTHER" id="PTHR36536:SF3">
    <property type="entry name" value="UPF0111 PROTEIN HI_1603"/>
    <property type="match status" value="1"/>
</dbReference>
<dbReference type="AlphaFoldDB" id="A0A3N1NRB9"/>
<organism evidence="2 3">
    <name type="scientific">Marinimicrobium koreense</name>
    <dbReference type="NCBI Taxonomy" id="306545"/>
    <lineage>
        <taxon>Bacteria</taxon>
        <taxon>Pseudomonadati</taxon>
        <taxon>Pseudomonadota</taxon>
        <taxon>Gammaproteobacteria</taxon>
        <taxon>Cellvibrionales</taxon>
        <taxon>Cellvibrionaceae</taxon>
        <taxon>Marinimicrobium</taxon>
    </lineage>
</organism>
<dbReference type="Pfam" id="PF01865">
    <property type="entry name" value="PhoU_div"/>
    <property type="match status" value="1"/>
</dbReference>
<evidence type="ECO:0000313" key="3">
    <source>
        <dbReference type="Proteomes" id="UP000273643"/>
    </source>
</evidence>
<dbReference type="RefSeq" id="WP_024461365.1">
    <property type="nucleotide sequence ID" value="NZ_RJUK01000001.1"/>
</dbReference>
<dbReference type="InterPro" id="IPR002727">
    <property type="entry name" value="DUF47"/>
</dbReference>
<evidence type="ECO:0000313" key="2">
    <source>
        <dbReference type="EMBL" id="ROQ21372.1"/>
    </source>
</evidence>
<comment type="similarity">
    <text evidence="1">Belongs to the UPF0111 family.</text>
</comment>
<dbReference type="OrthoDB" id="9780540at2"/>
<dbReference type="InterPro" id="IPR018445">
    <property type="entry name" value="Put_Phosphate_transp_reg"/>
</dbReference>
<protein>
    <recommendedName>
        <fullName evidence="4">TIGR00153 family protein</fullName>
    </recommendedName>
</protein>
<keyword evidence="3" id="KW-1185">Reference proteome</keyword>
<reference evidence="2 3" key="1">
    <citation type="submission" date="2018-11" db="EMBL/GenBank/DDBJ databases">
        <title>Genomic Encyclopedia of Type Strains, Phase IV (KMG-IV): sequencing the most valuable type-strain genomes for metagenomic binning, comparative biology and taxonomic classification.</title>
        <authorList>
            <person name="Goeker M."/>
        </authorList>
    </citation>
    <scope>NUCLEOTIDE SEQUENCE [LARGE SCALE GENOMIC DNA]</scope>
    <source>
        <strain evidence="2 3">DSM 16974</strain>
    </source>
</reference>